<reference evidence="1" key="1">
    <citation type="submission" date="2021-10" db="EMBL/GenBank/DDBJ databases">
        <title>Melipona bicolor Genome sequencing and assembly.</title>
        <authorList>
            <person name="Araujo N.S."/>
            <person name="Arias M.C."/>
        </authorList>
    </citation>
    <scope>NUCLEOTIDE SEQUENCE</scope>
    <source>
        <strain evidence="1">USP_2M_L1-L4_2017</strain>
        <tissue evidence="1">Whole body</tissue>
    </source>
</reference>
<keyword evidence="2" id="KW-1185">Reference proteome</keyword>
<comment type="caution">
    <text evidence="1">The sequence shown here is derived from an EMBL/GenBank/DDBJ whole genome shotgun (WGS) entry which is preliminary data.</text>
</comment>
<evidence type="ECO:0000313" key="1">
    <source>
        <dbReference type="EMBL" id="KAK1118706.1"/>
    </source>
</evidence>
<protein>
    <submittedName>
        <fullName evidence="1">Uncharacterized protein</fullName>
    </submittedName>
</protein>
<feature type="non-terminal residue" evidence="1">
    <location>
        <position position="1"/>
    </location>
</feature>
<accession>A0AA40KFV6</accession>
<organism evidence="1 2">
    <name type="scientific">Melipona bicolor</name>
    <dbReference type="NCBI Taxonomy" id="60889"/>
    <lineage>
        <taxon>Eukaryota</taxon>
        <taxon>Metazoa</taxon>
        <taxon>Ecdysozoa</taxon>
        <taxon>Arthropoda</taxon>
        <taxon>Hexapoda</taxon>
        <taxon>Insecta</taxon>
        <taxon>Pterygota</taxon>
        <taxon>Neoptera</taxon>
        <taxon>Endopterygota</taxon>
        <taxon>Hymenoptera</taxon>
        <taxon>Apocrita</taxon>
        <taxon>Aculeata</taxon>
        <taxon>Apoidea</taxon>
        <taxon>Anthophila</taxon>
        <taxon>Apidae</taxon>
        <taxon>Melipona</taxon>
    </lineage>
</organism>
<dbReference type="Proteomes" id="UP001177670">
    <property type="component" value="Unassembled WGS sequence"/>
</dbReference>
<name>A0AA40KFV6_9HYME</name>
<gene>
    <name evidence="1" type="ORF">K0M31_014709</name>
</gene>
<sequence length="107" mass="12979">RWRKREQLRYPKYSLWETGNGERLERDVSWNRPFPRNVSLARHWRKPKETRITTKTSWRSKRVVGLIVRFPSVEREETALEERGLRSGLLPRGRFRLSVSQEMSRLT</sequence>
<evidence type="ECO:0000313" key="2">
    <source>
        <dbReference type="Proteomes" id="UP001177670"/>
    </source>
</evidence>
<dbReference type="AlphaFoldDB" id="A0AA40KFV6"/>
<proteinExistence type="predicted"/>
<dbReference type="EMBL" id="JAHYIQ010000041">
    <property type="protein sequence ID" value="KAK1118706.1"/>
    <property type="molecule type" value="Genomic_DNA"/>
</dbReference>